<gene>
    <name evidence="7" type="ORF">DKX38_016085</name>
</gene>
<dbReference type="AlphaFoldDB" id="A0A5N5L7G0"/>
<dbReference type="PANTHER" id="PTHR32468">
    <property type="entry name" value="CATION/H + ANTIPORTER"/>
    <property type="match status" value="1"/>
</dbReference>
<evidence type="ECO:0008006" key="9">
    <source>
        <dbReference type="Google" id="ProtNLM"/>
    </source>
</evidence>
<evidence type="ECO:0000256" key="2">
    <source>
        <dbReference type="ARBA" id="ARBA00022538"/>
    </source>
</evidence>
<dbReference type="PANTHER" id="PTHR32468:SF22">
    <property type="entry name" value="CATION_H(+) ANTIPORTER 3-LIKE"/>
    <property type="match status" value="1"/>
</dbReference>
<evidence type="ECO:0000259" key="6">
    <source>
        <dbReference type="Pfam" id="PF23259"/>
    </source>
</evidence>
<comment type="caution">
    <text evidence="7">The sequence shown here is derived from an EMBL/GenBank/DDBJ whole genome shotgun (WGS) entry which is preliminary data.</text>
</comment>
<evidence type="ECO:0000256" key="3">
    <source>
        <dbReference type="ARBA" id="ARBA00022958"/>
    </source>
</evidence>
<feature type="domain" description="Cation/H(+) antiporter central" evidence="5">
    <location>
        <begin position="146"/>
        <end position="233"/>
    </location>
</feature>
<dbReference type="Pfam" id="PF23259">
    <property type="entry name" value="CHX17_C"/>
    <property type="match status" value="1"/>
</dbReference>
<dbReference type="Pfam" id="PF23256">
    <property type="entry name" value="CHX17_2nd"/>
    <property type="match status" value="1"/>
</dbReference>
<evidence type="ECO:0000256" key="1">
    <source>
        <dbReference type="ARBA" id="ARBA00022448"/>
    </source>
</evidence>
<evidence type="ECO:0000313" key="8">
    <source>
        <dbReference type="Proteomes" id="UP000326939"/>
    </source>
</evidence>
<keyword evidence="2" id="KW-0633">Potassium transport</keyword>
<feature type="domain" description="Cation/H(+) antiporter C-terminal" evidence="6">
    <location>
        <begin position="250"/>
        <end position="393"/>
    </location>
</feature>
<accession>A0A5N5L7G0</accession>
<evidence type="ECO:0000313" key="7">
    <source>
        <dbReference type="EMBL" id="KAB5538552.1"/>
    </source>
</evidence>
<dbReference type="GO" id="GO:0012505">
    <property type="term" value="C:endomembrane system"/>
    <property type="evidence" value="ECO:0007669"/>
    <property type="project" value="TreeGrafter"/>
</dbReference>
<keyword evidence="1" id="KW-0813">Transport</keyword>
<protein>
    <recommendedName>
        <fullName evidence="9">UspA domain-containing protein</fullName>
    </recommendedName>
</protein>
<dbReference type="InterPro" id="IPR057291">
    <property type="entry name" value="CHX17_2nd"/>
</dbReference>
<dbReference type="EMBL" id="VDCV01000010">
    <property type="protein sequence ID" value="KAB5538552.1"/>
    <property type="molecule type" value="Genomic_DNA"/>
</dbReference>
<keyword evidence="3" id="KW-0630">Potassium</keyword>
<dbReference type="GO" id="GO:0006813">
    <property type="term" value="P:potassium ion transport"/>
    <property type="evidence" value="ECO:0007669"/>
    <property type="project" value="UniProtKB-KW"/>
</dbReference>
<dbReference type="Proteomes" id="UP000326939">
    <property type="component" value="Chromosome 10"/>
</dbReference>
<dbReference type="GO" id="GO:0098662">
    <property type="term" value="P:inorganic cation transmembrane transport"/>
    <property type="evidence" value="ECO:0007669"/>
    <property type="project" value="TreeGrafter"/>
</dbReference>
<evidence type="ECO:0000259" key="5">
    <source>
        <dbReference type="Pfam" id="PF23256"/>
    </source>
</evidence>
<reference evidence="8" key="1">
    <citation type="journal article" date="2019" name="Gigascience">
        <title>De novo genome assembly of the endangered Acer yangbiense, a plant species with extremely small populations endemic to Yunnan Province, China.</title>
        <authorList>
            <person name="Yang J."/>
            <person name="Wariss H.M."/>
            <person name="Tao L."/>
            <person name="Zhang R."/>
            <person name="Yun Q."/>
            <person name="Hollingsworth P."/>
            <person name="Dao Z."/>
            <person name="Luo G."/>
            <person name="Guo H."/>
            <person name="Ma Y."/>
            <person name="Sun W."/>
        </authorList>
    </citation>
    <scope>NUCLEOTIDE SEQUENCE [LARGE SCALE GENOMIC DNA]</scope>
    <source>
        <strain evidence="8">cv. br00</strain>
    </source>
</reference>
<proteinExistence type="predicted"/>
<dbReference type="GO" id="GO:0006885">
    <property type="term" value="P:regulation of pH"/>
    <property type="evidence" value="ECO:0007669"/>
    <property type="project" value="TreeGrafter"/>
</dbReference>
<keyword evidence="8" id="KW-1185">Reference proteome</keyword>
<sequence>MCIPCYEKDDEPERFFSSHSAESLSPPQEIQSTSGIFLLFLLQAFPPLLVKILYHPSEHYVSYKQKTIEHVSNDAELHILVCAHREEDAMAAITLLEYTNPSKHNPLSIYGLCLEELVSSYIPVLINHQLGQKMSYSEGSRSQPVIDIFRYFKTQHSKLVQMHVFTAISPFKQMHEDICWLSFDKECSLIIIPFHKKWNSKGKMVSSNTDLRNLNTNVLKNAPCSVGTLIDRKKSQGLSSIFATSTTYRVAALFVGGADDREAISYALRMARSPRVHLTIMHFVARNDDFQNWENMVNDDFLRKVKAEMSAFKNIHFGEETVRDGSDTSEVIQSIVGDHDLIMVGRQHENEPQALSGLSAEWIDFPEIGPMGDLLASEYISDPVSVLVVQQQRKKEKVAASN</sequence>
<dbReference type="Gene3D" id="3.40.50.12370">
    <property type="match status" value="1"/>
</dbReference>
<dbReference type="InterPro" id="IPR050794">
    <property type="entry name" value="CPA2_transporter"/>
</dbReference>
<keyword evidence="4" id="KW-0406">Ion transport</keyword>
<evidence type="ECO:0000256" key="4">
    <source>
        <dbReference type="ARBA" id="ARBA00023065"/>
    </source>
</evidence>
<dbReference type="InterPro" id="IPR057290">
    <property type="entry name" value="CHX17_C"/>
</dbReference>
<name>A0A5N5L7G0_9ROSI</name>
<organism evidence="7 8">
    <name type="scientific">Salix brachista</name>
    <dbReference type="NCBI Taxonomy" id="2182728"/>
    <lineage>
        <taxon>Eukaryota</taxon>
        <taxon>Viridiplantae</taxon>
        <taxon>Streptophyta</taxon>
        <taxon>Embryophyta</taxon>
        <taxon>Tracheophyta</taxon>
        <taxon>Spermatophyta</taxon>
        <taxon>Magnoliopsida</taxon>
        <taxon>eudicotyledons</taxon>
        <taxon>Gunneridae</taxon>
        <taxon>Pentapetalae</taxon>
        <taxon>rosids</taxon>
        <taxon>fabids</taxon>
        <taxon>Malpighiales</taxon>
        <taxon>Salicaceae</taxon>
        <taxon>Saliceae</taxon>
        <taxon>Salix</taxon>
    </lineage>
</organism>